<dbReference type="EMBL" id="CP042469">
    <property type="protein sequence ID" value="QOX65181.1"/>
    <property type="molecule type" value="Genomic_DNA"/>
</dbReference>
<keyword evidence="2" id="KW-1185">Reference proteome</keyword>
<proteinExistence type="predicted"/>
<evidence type="ECO:0000313" key="2">
    <source>
        <dbReference type="Proteomes" id="UP000594014"/>
    </source>
</evidence>
<dbReference type="Proteomes" id="UP000594014">
    <property type="component" value="Chromosome"/>
</dbReference>
<accession>A0ACD1AFE1</accession>
<name>A0ACD1AFE1_9FIRM</name>
<gene>
    <name evidence="1" type="ORF">FRZ06_18405</name>
</gene>
<evidence type="ECO:0000313" key="1">
    <source>
        <dbReference type="EMBL" id="QOX65181.1"/>
    </source>
</evidence>
<reference evidence="1" key="1">
    <citation type="submission" date="2019-08" db="EMBL/GenBank/DDBJ databases">
        <title>Genome sequence of Clostridiales bacterium MT110.</title>
        <authorList>
            <person name="Cao J."/>
        </authorList>
    </citation>
    <scope>NUCLEOTIDE SEQUENCE</scope>
    <source>
        <strain evidence="1">MT110</strain>
    </source>
</reference>
<protein>
    <submittedName>
        <fullName evidence="1">Oxidoreductase</fullName>
    </submittedName>
</protein>
<sequence>MKTINAAVIGYGLAGRAFHAPIINCLEEFNLKAIYTKNKANREEINRRYPNTEVVTDVKDIFQDDSIELVVIATPNEFHYPLAAEAMAANKNVVVDKPFTITSQDADQLIHLSQQKNAVLSVYQNRRWDSDFLTLKKLIESGILGNIVEFESHFDRFKNTTSNNWREESGPGCGMLYDLGPHLIDQAVNLFGLPQAVTADLRNQRECKETVDNFELILHYPNLKVTLKSGMLVKIPTPRYTLLGDRGSFVKYGLDVQEGDLVNELTPLNKVDWGKEPEAIYGRIATEIGGLNVDGIVESERGDYRQYYLSVYRALVGEEPLAVTPQQARNTIKLIEEAIVSNESKRTIDLDGKLI</sequence>
<organism evidence="1 2">
    <name type="scientific">Anoxybacterium hadale</name>
    <dbReference type="NCBI Taxonomy" id="3408580"/>
    <lineage>
        <taxon>Bacteria</taxon>
        <taxon>Bacillati</taxon>
        <taxon>Bacillota</taxon>
        <taxon>Clostridia</taxon>
        <taxon>Peptostreptococcales</taxon>
        <taxon>Anaerovoracaceae</taxon>
        <taxon>Anoxybacterium</taxon>
    </lineage>
</organism>